<dbReference type="AlphaFoldDB" id="A0A7M5XF91"/>
<proteinExistence type="predicted"/>
<name>A0A7M5XF91_9CNID</name>
<accession>A0A7M5XF91</accession>
<keyword evidence="2" id="KW-1185">Reference proteome</keyword>
<dbReference type="EnsemblMetazoa" id="CLYHEMT021103.1">
    <property type="protein sequence ID" value="CLYHEMP021103.1"/>
    <property type="gene ID" value="CLYHEMG021103"/>
</dbReference>
<protein>
    <submittedName>
        <fullName evidence="1">Uncharacterized protein</fullName>
    </submittedName>
</protein>
<reference evidence="1" key="1">
    <citation type="submission" date="2021-01" db="UniProtKB">
        <authorList>
            <consortium name="EnsemblMetazoa"/>
        </authorList>
    </citation>
    <scope>IDENTIFICATION</scope>
</reference>
<dbReference type="Proteomes" id="UP000594262">
    <property type="component" value="Unplaced"/>
</dbReference>
<evidence type="ECO:0000313" key="2">
    <source>
        <dbReference type="Proteomes" id="UP000594262"/>
    </source>
</evidence>
<evidence type="ECO:0000313" key="1">
    <source>
        <dbReference type="EnsemblMetazoa" id="CLYHEMP021103.1"/>
    </source>
</evidence>
<sequence>RNIIKTIILYKLVTHCQRDHISFTFHQFKTLSSPGLSHYSAMNPTLVFFTLAIVSLSSAYTLKNPGHDNPGHGHDTMMSGGRAARDYVMRRDNTFFRREVCINKIPNEDCSEAFMSHGFTCNTSEFPFEEKCRKYCEFCV</sequence>
<organism evidence="1 2">
    <name type="scientific">Clytia hemisphaerica</name>
    <dbReference type="NCBI Taxonomy" id="252671"/>
    <lineage>
        <taxon>Eukaryota</taxon>
        <taxon>Metazoa</taxon>
        <taxon>Cnidaria</taxon>
        <taxon>Hydrozoa</taxon>
        <taxon>Hydroidolina</taxon>
        <taxon>Leptothecata</taxon>
        <taxon>Obeliida</taxon>
        <taxon>Clytiidae</taxon>
        <taxon>Clytia</taxon>
    </lineage>
</organism>